<proteinExistence type="predicted"/>
<evidence type="ECO:0000313" key="2">
    <source>
        <dbReference type="Proteomes" id="UP000236753"/>
    </source>
</evidence>
<accession>A0A1H5SJD2</accession>
<gene>
    <name evidence="1" type="ORF">SAMN05216334_102225</name>
</gene>
<sequence>MFHPAQHEDYRDNIGTYRIGDHADEYGNVFLLSSGNGNEMI</sequence>
<reference evidence="1 2" key="1">
    <citation type="submission" date="2016-10" db="EMBL/GenBank/DDBJ databases">
        <authorList>
            <person name="de Groot N.N."/>
        </authorList>
    </citation>
    <scope>NUCLEOTIDE SEQUENCE [LARGE SCALE GENOMIC DNA]</scope>
    <source>
        <strain evidence="1 2">Nm13</strain>
    </source>
</reference>
<evidence type="ECO:0000313" key="1">
    <source>
        <dbReference type="EMBL" id="SEF50524.1"/>
    </source>
</evidence>
<dbReference type="Proteomes" id="UP000236753">
    <property type="component" value="Unassembled WGS sequence"/>
</dbReference>
<dbReference type="RefSeq" id="WP_258039246.1">
    <property type="nucleotide sequence ID" value="NZ_FNUX01000002.1"/>
</dbReference>
<dbReference type="EMBL" id="FNUX01000002">
    <property type="protein sequence ID" value="SEF50524.1"/>
    <property type="molecule type" value="Genomic_DNA"/>
</dbReference>
<name>A0A1H5SJD2_9PROT</name>
<organism evidence="1 2">
    <name type="scientific">Nitrosomonas ureae</name>
    <dbReference type="NCBI Taxonomy" id="44577"/>
    <lineage>
        <taxon>Bacteria</taxon>
        <taxon>Pseudomonadati</taxon>
        <taxon>Pseudomonadota</taxon>
        <taxon>Betaproteobacteria</taxon>
        <taxon>Nitrosomonadales</taxon>
        <taxon>Nitrosomonadaceae</taxon>
        <taxon>Nitrosomonas</taxon>
    </lineage>
</organism>
<dbReference type="AlphaFoldDB" id="A0A1H5SJD2"/>
<protein>
    <submittedName>
        <fullName evidence="1">Uncharacterized protein</fullName>
    </submittedName>
</protein>